<evidence type="ECO:0000313" key="5">
    <source>
        <dbReference type="Proteomes" id="UP000011531"/>
    </source>
</evidence>
<keyword evidence="5" id="KW-1185">Reference proteome</keyword>
<dbReference type="InterPro" id="IPR012334">
    <property type="entry name" value="Pectin_lyas_fold"/>
</dbReference>
<proteinExistence type="predicted"/>
<evidence type="ECO:0000256" key="2">
    <source>
        <dbReference type="SAM" id="MobiDB-lite"/>
    </source>
</evidence>
<dbReference type="InterPro" id="IPR006626">
    <property type="entry name" value="PbH1"/>
</dbReference>
<dbReference type="SUPFAM" id="SSF51126">
    <property type="entry name" value="Pectin lyase-like"/>
    <property type="match status" value="1"/>
</dbReference>
<dbReference type="PATRIC" id="fig|1227498.3.peg.2191"/>
<dbReference type="SMART" id="SM00710">
    <property type="entry name" value="PbH1"/>
    <property type="match status" value="5"/>
</dbReference>
<organism evidence="4 5">
    <name type="scientific">Natronococcus jeotgali DSM 18795</name>
    <dbReference type="NCBI Taxonomy" id="1227498"/>
    <lineage>
        <taxon>Archaea</taxon>
        <taxon>Methanobacteriati</taxon>
        <taxon>Methanobacteriota</taxon>
        <taxon>Stenosarchaea group</taxon>
        <taxon>Halobacteria</taxon>
        <taxon>Halobacteriales</taxon>
        <taxon>Natrialbaceae</taxon>
        <taxon>Natronococcus</taxon>
    </lineage>
</organism>
<dbReference type="InterPro" id="IPR007742">
    <property type="entry name" value="NosD_dom"/>
</dbReference>
<name>L9XC58_9EURY</name>
<dbReference type="PANTHER" id="PTHR22990">
    <property type="entry name" value="F-BOX ONLY PROTEIN"/>
    <property type="match status" value="1"/>
</dbReference>
<evidence type="ECO:0000259" key="3">
    <source>
        <dbReference type="Pfam" id="PF05048"/>
    </source>
</evidence>
<keyword evidence="1" id="KW-0677">Repeat</keyword>
<reference evidence="4 5" key="1">
    <citation type="journal article" date="2014" name="PLoS Genet.">
        <title>Phylogenetically driven sequencing of extremely halophilic archaea reveals strategies for static and dynamic osmo-response.</title>
        <authorList>
            <person name="Becker E.A."/>
            <person name="Seitzer P.M."/>
            <person name="Tritt A."/>
            <person name="Larsen D."/>
            <person name="Krusor M."/>
            <person name="Yao A.I."/>
            <person name="Wu D."/>
            <person name="Madern D."/>
            <person name="Eisen J.A."/>
            <person name="Darling A.E."/>
            <person name="Facciotti M.T."/>
        </authorList>
    </citation>
    <scope>NUCLEOTIDE SEQUENCE [LARGE SCALE GENOMIC DNA]</scope>
    <source>
        <strain evidence="4 5">DSM 18795</strain>
    </source>
</reference>
<dbReference type="RefSeq" id="WP_008423404.1">
    <property type="nucleotide sequence ID" value="NZ_AOIA01000103.1"/>
</dbReference>
<dbReference type="Pfam" id="PF05573">
    <property type="entry name" value="NosL"/>
    <property type="match status" value="1"/>
</dbReference>
<dbReference type="SUPFAM" id="SSF160387">
    <property type="entry name" value="NosL/MerB-like"/>
    <property type="match status" value="1"/>
</dbReference>
<feature type="region of interest" description="Disordered" evidence="2">
    <location>
        <begin position="137"/>
        <end position="169"/>
    </location>
</feature>
<dbReference type="AlphaFoldDB" id="L9XC58"/>
<dbReference type="InterPro" id="IPR008719">
    <property type="entry name" value="N2O_reductase_NosL"/>
</dbReference>
<dbReference type="InterPro" id="IPR051550">
    <property type="entry name" value="SCF-Subunits/Alg-Epimerases"/>
</dbReference>
<dbReference type="Gene3D" id="3.30.70.2050">
    <property type="match status" value="1"/>
</dbReference>
<comment type="caution">
    <text evidence="4">The sequence shown here is derived from an EMBL/GenBank/DDBJ whole genome shotgun (WGS) entry which is preliminary data.</text>
</comment>
<dbReference type="PANTHER" id="PTHR22990:SF15">
    <property type="entry name" value="F-BOX ONLY PROTEIN 10"/>
    <property type="match status" value="1"/>
</dbReference>
<dbReference type="InterPro" id="IPR011050">
    <property type="entry name" value="Pectin_lyase_fold/virulence"/>
</dbReference>
<gene>
    <name evidence="4" type="ORF">C492_11265</name>
</gene>
<feature type="domain" description="Periplasmic copper-binding protein NosD beta helix" evidence="3">
    <location>
        <begin position="329"/>
        <end position="505"/>
    </location>
</feature>
<dbReference type="STRING" id="1227498.C492_11265"/>
<evidence type="ECO:0000256" key="1">
    <source>
        <dbReference type="ARBA" id="ARBA00022737"/>
    </source>
</evidence>
<accession>L9XC58</accession>
<dbReference type="Pfam" id="PF05048">
    <property type="entry name" value="NosD"/>
    <property type="match status" value="1"/>
</dbReference>
<dbReference type="Proteomes" id="UP000011531">
    <property type="component" value="Unassembled WGS sequence"/>
</dbReference>
<evidence type="ECO:0000313" key="4">
    <source>
        <dbReference type="EMBL" id="ELY59314.1"/>
    </source>
</evidence>
<sequence length="598" mass="64256">MTLEQEYALSDHPSVELPRVQTFHSQYEYVVGYYGVDTYVDAQRQSGHEQRFGYPLAIYVSDYGDTGVELNEEGYPTVERSSGWVKAEDAWFVVGSDARSPAGPAIPSFDEREDADAFAERYGGEVRSWEGALEMRVESDDASTVKDRIDQQQERSDSLVENASEHDERPVSVVVGEDVDTIQEGIEGAPPNTTVTVPEGTYNETVEIDKPITLAGEESTLIRGDGNGSVVTVTEEDVGIRNLDIRGVGTLDRGAEELPGEETEGWDDRFMVNYAGADAGISAQVADRVSIVDVDVKTPANGIILRESPDAVVRDANVTVADRGTSGYAGIMVFRSPGVVENSSVTDGRDSIYLYRSEGAIVTNNEITDSVLGIHLMHNDGALLTNNRVAEAENTGIYVMTGPERNALVGNQITSSETAAYVGGTESYVARNVFADNTLGLHMEADASIYEHNVFAGNGVGARDAAVLPTNRVFGNDFVANDEHAEAGAGPLRIWSHDGQGNYWEGGSSVADGDPPGRPYSPTDPVDGRLHEVDGAETLARAPALTALSGLEQSVSGMQRSSITDLKPTCEPNNPELIEATDYANEAYACDGTTVTDR</sequence>
<protein>
    <submittedName>
        <fullName evidence="4">NosL family protein</fullName>
    </submittedName>
</protein>
<dbReference type="EMBL" id="AOIA01000103">
    <property type="protein sequence ID" value="ELY59314.1"/>
    <property type="molecule type" value="Genomic_DNA"/>
</dbReference>
<dbReference type="Gene3D" id="2.160.20.10">
    <property type="entry name" value="Single-stranded right-handed beta-helix, Pectin lyase-like"/>
    <property type="match status" value="1"/>
</dbReference>